<evidence type="ECO:0000256" key="1">
    <source>
        <dbReference type="ARBA" id="ARBA00004496"/>
    </source>
</evidence>
<dbReference type="SUPFAM" id="SSF56784">
    <property type="entry name" value="HAD-like"/>
    <property type="match status" value="1"/>
</dbReference>
<dbReference type="RefSeq" id="WP_157305919.1">
    <property type="nucleotide sequence ID" value="NZ_WRXN01000003.1"/>
</dbReference>
<reference evidence="8 9" key="1">
    <citation type="submission" date="2019-12" db="EMBL/GenBank/DDBJ databases">
        <title>Chitinophaga sp. strain ysch24 (GDMCC 1.1355), whole genome shotgun sequence.</title>
        <authorList>
            <person name="Zhang X."/>
        </authorList>
    </citation>
    <scope>NUCLEOTIDE SEQUENCE [LARGE SCALE GENOMIC DNA]</scope>
    <source>
        <strain evidence="9">ysch24</strain>
    </source>
</reference>
<name>A0A7K1U2C4_9BACT</name>
<dbReference type="Proteomes" id="UP000461730">
    <property type="component" value="Unassembled WGS sequence"/>
</dbReference>
<dbReference type="EMBL" id="WRXN01000003">
    <property type="protein sequence ID" value="MVT08498.1"/>
    <property type="molecule type" value="Genomic_DNA"/>
</dbReference>
<proteinExistence type="inferred from homology"/>
<dbReference type="GO" id="GO:0016791">
    <property type="term" value="F:phosphatase activity"/>
    <property type="evidence" value="ECO:0007669"/>
    <property type="project" value="InterPro"/>
</dbReference>
<comment type="subcellular location">
    <subcellularLocation>
        <location evidence="1">Cytoplasm</location>
    </subcellularLocation>
</comment>
<dbReference type="NCBIfam" id="TIGR01656">
    <property type="entry name" value="Histidinol-ppas"/>
    <property type="match status" value="1"/>
</dbReference>
<evidence type="ECO:0000256" key="3">
    <source>
        <dbReference type="ARBA" id="ARBA00022490"/>
    </source>
</evidence>
<dbReference type="Pfam" id="PF13242">
    <property type="entry name" value="Hydrolase_like"/>
    <property type="match status" value="1"/>
</dbReference>
<dbReference type="GO" id="GO:0005975">
    <property type="term" value="P:carbohydrate metabolic process"/>
    <property type="evidence" value="ECO:0007669"/>
    <property type="project" value="InterPro"/>
</dbReference>
<protein>
    <recommendedName>
        <fullName evidence="7">D,D-heptose 1,7-bisphosphate phosphatase</fullName>
    </recommendedName>
</protein>
<evidence type="ECO:0000256" key="6">
    <source>
        <dbReference type="ARBA" id="ARBA00023277"/>
    </source>
</evidence>
<evidence type="ECO:0000256" key="4">
    <source>
        <dbReference type="ARBA" id="ARBA00022723"/>
    </source>
</evidence>
<dbReference type="PANTHER" id="PTHR42891">
    <property type="entry name" value="D-GLYCERO-BETA-D-MANNO-HEPTOSE-1,7-BISPHOSPHATE 7-PHOSPHATASE"/>
    <property type="match status" value="1"/>
</dbReference>
<dbReference type="GO" id="GO:0046872">
    <property type="term" value="F:metal ion binding"/>
    <property type="evidence" value="ECO:0007669"/>
    <property type="project" value="UniProtKB-KW"/>
</dbReference>
<keyword evidence="6" id="KW-0119">Carbohydrate metabolism</keyword>
<dbReference type="InterPro" id="IPR004446">
    <property type="entry name" value="Heptose_bisP_phosphatase"/>
</dbReference>
<evidence type="ECO:0000256" key="5">
    <source>
        <dbReference type="ARBA" id="ARBA00022801"/>
    </source>
</evidence>
<dbReference type="InterPro" id="IPR036412">
    <property type="entry name" value="HAD-like_sf"/>
</dbReference>
<dbReference type="GO" id="GO:0005737">
    <property type="term" value="C:cytoplasm"/>
    <property type="evidence" value="ECO:0007669"/>
    <property type="project" value="UniProtKB-SubCell"/>
</dbReference>
<evidence type="ECO:0000313" key="8">
    <source>
        <dbReference type="EMBL" id="MVT08498.1"/>
    </source>
</evidence>
<dbReference type="InterPro" id="IPR023214">
    <property type="entry name" value="HAD_sf"/>
</dbReference>
<keyword evidence="4" id="KW-0479">Metal-binding</keyword>
<dbReference type="InterPro" id="IPR006543">
    <property type="entry name" value="Histidinol-phos"/>
</dbReference>
<dbReference type="InterPro" id="IPR006549">
    <property type="entry name" value="HAD-SF_hydro_IIIA"/>
</dbReference>
<dbReference type="NCBIfam" id="TIGR01662">
    <property type="entry name" value="HAD-SF-IIIA"/>
    <property type="match status" value="1"/>
</dbReference>
<comment type="caution">
    <text evidence="8">The sequence shown here is derived from an EMBL/GenBank/DDBJ whole genome shotgun (WGS) entry which is preliminary data.</text>
</comment>
<sequence length="203" mass="22350">MRKAIFIDKDGTLVRNVPWNVDPEYIQLEPYAGEALRLLQNGGYVLVVVTNQGGVAKGYFPESALSAVIRKVDALLAEQGVQLDGFFYCPHDLEGVVSGYAITCSCRKPAPGMMIRAAEELHISLEGSWMLGDILNDVEAGNRSGCRSILVDNGNETEWDLSPLRKPEFIAGNMLEAAEYIINCSGKNRSYGAHISDTDQRFY</sequence>
<dbReference type="Gene3D" id="3.40.50.1000">
    <property type="entry name" value="HAD superfamily/HAD-like"/>
    <property type="match status" value="1"/>
</dbReference>
<gene>
    <name evidence="8" type="ORF">GO493_09530</name>
</gene>
<organism evidence="8 9">
    <name type="scientific">Chitinophaga tropicalis</name>
    <dbReference type="NCBI Taxonomy" id="2683588"/>
    <lineage>
        <taxon>Bacteria</taxon>
        <taxon>Pseudomonadati</taxon>
        <taxon>Bacteroidota</taxon>
        <taxon>Chitinophagia</taxon>
        <taxon>Chitinophagales</taxon>
        <taxon>Chitinophagaceae</taxon>
        <taxon>Chitinophaga</taxon>
    </lineage>
</organism>
<comment type="similarity">
    <text evidence="2">Belongs to the GmhB family.</text>
</comment>
<evidence type="ECO:0000313" key="9">
    <source>
        <dbReference type="Proteomes" id="UP000461730"/>
    </source>
</evidence>
<accession>A0A7K1U2C4</accession>
<dbReference type="PANTHER" id="PTHR42891:SF1">
    <property type="entry name" value="D-GLYCERO-BETA-D-MANNO-HEPTOSE-1,7-BISPHOSPHATE 7-PHOSPHATASE"/>
    <property type="match status" value="1"/>
</dbReference>
<keyword evidence="5 8" id="KW-0378">Hydrolase</keyword>
<keyword evidence="9" id="KW-1185">Reference proteome</keyword>
<dbReference type="CDD" id="cd07503">
    <property type="entry name" value="HAD_HisB-N"/>
    <property type="match status" value="1"/>
</dbReference>
<keyword evidence="3" id="KW-0963">Cytoplasm</keyword>
<evidence type="ECO:0000256" key="2">
    <source>
        <dbReference type="ARBA" id="ARBA00005628"/>
    </source>
</evidence>
<dbReference type="AlphaFoldDB" id="A0A7K1U2C4"/>
<evidence type="ECO:0000256" key="7">
    <source>
        <dbReference type="ARBA" id="ARBA00031828"/>
    </source>
</evidence>